<comment type="caution">
    <text evidence="2">The sequence shown here is derived from an EMBL/GenBank/DDBJ whole genome shotgun (WGS) entry which is preliminary data.</text>
</comment>
<dbReference type="EMBL" id="CAJHIA010000011">
    <property type="protein sequence ID" value="CAD6443721.1"/>
    <property type="molecule type" value="Genomic_DNA"/>
</dbReference>
<keyword evidence="3" id="KW-1185">Reference proteome</keyword>
<evidence type="ECO:0000256" key="1">
    <source>
        <dbReference type="SAM" id="Coils"/>
    </source>
</evidence>
<keyword evidence="1" id="KW-0175">Coiled coil</keyword>
<proteinExistence type="predicted"/>
<evidence type="ECO:0000313" key="2">
    <source>
        <dbReference type="EMBL" id="CAD6443721.1"/>
    </source>
</evidence>
<feature type="coiled-coil region" evidence="1">
    <location>
        <begin position="95"/>
        <end position="143"/>
    </location>
</feature>
<dbReference type="Proteomes" id="UP000624404">
    <property type="component" value="Unassembled WGS sequence"/>
</dbReference>
<gene>
    <name evidence="2" type="ORF">SCLTRI_LOCUS3514</name>
</gene>
<protein>
    <submittedName>
        <fullName evidence="2">22cac260-2880-4d69-860c-fa03f49277cb-CDS</fullName>
    </submittedName>
</protein>
<dbReference type="OrthoDB" id="3516401at2759"/>
<dbReference type="AlphaFoldDB" id="A0A8H2VSZ2"/>
<reference evidence="2" key="1">
    <citation type="submission" date="2020-10" db="EMBL/GenBank/DDBJ databases">
        <authorList>
            <person name="Kusch S."/>
        </authorList>
    </citation>
    <scope>NUCLEOTIDE SEQUENCE</scope>
    <source>
        <strain evidence="2">SwB9</strain>
    </source>
</reference>
<evidence type="ECO:0000313" key="3">
    <source>
        <dbReference type="Proteomes" id="UP000624404"/>
    </source>
</evidence>
<name>A0A8H2VSZ2_9HELO</name>
<sequence length="163" mass="18931">MNIHHSCEDDCEENQPISMVVYPLIEAFGRAPTGPEEVWKYFHEPKIWSKLEVWLDIPEPGEPEKKKPLSPNGCTPQKLVKPYIDEFSNKIKPLVEGLLKEIMQLEDKCDEKDLSIRLWQAKAEDMQEERDQWSIQKEAMSLEIKHLGSKLVLRDMGQKGNDT</sequence>
<organism evidence="2 3">
    <name type="scientific">Sclerotinia trifoliorum</name>
    <dbReference type="NCBI Taxonomy" id="28548"/>
    <lineage>
        <taxon>Eukaryota</taxon>
        <taxon>Fungi</taxon>
        <taxon>Dikarya</taxon>
        <taxon>Ascomycota</taxon>
        <taxon>Pezizomycotina</taxon>
        <taxon>Leotiomycetes</taxon>
        <taxon>Helotiales</taxon>
        <taxon>Sclerotiniaceae</taxon>
        <taxon>Sclerotinia</taxon>
    </lineage>
</organism>
<accession>A0A8H2VSZ2</accession>